<dbReference type="eggNOG" id="KOG1225">
    <property type="taxonomic scope" value="Eukaryota"/>
</dbReference>
<feature type="disulfide bond" evidence="4">
    <location>
        <begin position="567"/>
        <end position="577"/>
    </location>
</feature>
<evidence type="ECO:0000259" key="8">
    <source>
        <dbReference type="PROSITE" id="PS50026"/>
    </source>
</evidence>
<dbReference type="InterPro" id="IPR052124">
    <property type="entry name" value="Rab9_kelch_effector"/>
</dbReference>
<evidence type="ECO:0000256" key="5">
    <source>
        <dbReference type="SAM" id="MobiDB-lite"/>
    </source>
</evidence>
<dbReference type="Proteomes" id="UP000009168">
    <property type="component" value="Unassembled WGS sequence"/>
</dbReference>
<feature type="region of interest" description="Disordered" evidence="5">
    <location>
        <begin position="698"/>
        <end position="826"/>
    </location>
</feature>
<keyword evidence="4" id="KW-1015">Disulfide bond</keyword>
<dbReference type="eggNOG" id="KOG0379">
    <property type="taxonomic scope" value="Eukaryota"/>
</dbReference>
<keyword evidence="1" id="KW-0880">Kelch repeat</keyword>
<evidence type="ECO:0000256" key="6">
    <source>
        <dbReference type="SAM" id="Phobius"/>
    </source>
</evidence>
<proteinExistence type="predicted"/>
<dbReference type="PANTHER" id="PTHR46647">
    <property type="entry name" value="RAB9 EFFECTOR PROTEIN WITH KELCH MOTIFS"/>
    <property type="match status" value="1"/>
</dbReference>
<evidence type="ECO:0000256" key="2">
    <source>
        <dbReference type="ARBA" id="ARBA00022737"/>
    </source>
</evidence>
<gene>
    <name evidence="9" type="ORF">TTHERM_00283800</name>
</gene>
<feature type="disulfide bond" evidence="4">
    <location>
        <begin position="662"/>
        <end position="671"/>
    </location>
</feature>
<keyword evidence="10" id="KW-1185">Reference proteome</keyword>
<dbReference type="EMBL" id="GG662656">
    <property type="protein sequence ID" value="EAR97991.2"/>
    <property type="molecule type" value="Genomic_DNA"/>
</dbReference>
<keyword evidence="7" id="KW-0732">Signal</keyword>
<name>I7MEX6_TETTS</name>
<dbReference type="PANTHER" id="PTHR46647:SF1">
    <property type="entry name" value="RAB9 EFFECTOR PROTEIN WITH KELCH MOTIFS"/>
    <property type="match status" value="1"/>
</dbReference>
<dbReference type="PROSITE" id="PS50026">
    <property type="entry name" value="EGF_3"/>
    <property type="match status" value="2"/>
</dbReference>
<feature type="compositionally biased region" description="Polar residues" evidence="5">
    <location>
        <begin position="997"/>
        <end position="1061"/>
    </location>
</feature>
<feature type="disulfide bond" evidence="4">
    <location>
        <begin position="585"/>
        <end position="594"/>
    </location>
</feature>
<keyword evidence="3" id="KW-0325">Glycoprotein</keyword>
<dbReference type="Pfam" id="PF24681">
    <property type="entry name" value="Kelch_KLHDC2_KLHL20_DRC7"/>
    <property type="match status" value="1"/>
</dbReference>
<dbReference type="AlphaFoldDB" id="I7MEX6"/>
<evidence type="ECO:0000256" key="3">
    <source>
        <dbReference type="ARBA" id="ARBA00023180"/>
    </source>
</evidence>
<dbReference type="Gene3D" id="2.120.10.80">
    <property type="entry name" value="Kelch-type beta propeller"/>
    <property type="match status" value="2"/>
</dbReference>
<keyword evidence="4" id="KW-0245">EGF-like domain</keyword>
<dbReference type="InterPro" id="IPR015915">
    <property type="entry name" value="Kelch-typ_b-propeller"/>
</dbReference>
<comment type="caution">
    <text evidence="4">Lacks conserved residue(s) required for the propagation of feature annotation.</text>
</comment>
<protein>
    <submittedName>
        <fullName evidence="9">Kelch motif protein</fullName>
    </submittedName>
</protein>
<dbReference type="Pfam" id="PF23106">
    <property type="entry name" value="EGF_Teneurin"/>
    <property type="match status" value="1"/>
</dbReference>
<sequence>MKLLSYFCGLVIMFELSFILAIKKEYQDNMMEDQDGIKIIMESSHSKKNKLHDTLSIDNDKSSKKEYFDQKQVFDYFSLVKNKKTADQDEDNSDSEEEEDVSSIENDEINSQKEQSEETTSDQTKEDKQKTQTNSNNENKEQSQDQDQQQPKQLVLQLKGSDSQIIQKEDGEIYFLRYDPVSQTTQMMNMNKIKEVDFKNSKMVVDTSTSDKQKLQKYTIPTYDPFEWFQVLSEGEIPQRRGGHTLIAVGQTIILFGGCLQDIQCFNDLYFYDIMELTWSTSKIFGEPPSPRSGHSATLVGSYLYIFGGSNQHGILSDLHRLNLASRVWEQFEFEGPKPPGRTNHKAILDNQGRIVFFGGFTVQGYSSDVYFLDLVNLRWVKPLVNGEPPRPRENFSMNLVRDSYIWIFGGYCLGGETNDLWQLDVENMRWTKILESYGTKPIERQGHQMVLHGKLLYTLGGCNYKEQRCFNDVYQLNIDDLTWTKLDFVLENTLKERDNYGLTLMGSNLYLFGGCQMMEKCYNDFLVMNITDICPKNCTGRGICRNNRCQCQEGFFGEQCEIEMHCEYNCSNRGICGTDGNCKCYSGFAGKVCELYIPCPSNCTSIDNGLCQSNGLCQCNQGYKGLACEIGQKGLLDIEVKCPKNCSNRGKCNEITGICICEDGYGDLDCSLTIEAWEQKQKEKEQKKIEEELKKKQEELKKNEGNKDKQEDEANKESQQESQNPKEQVNEGDKINVSNVDAGQEAQQSSPDQNTQQNQDTSSEEESKLQADQQQSQKTNDLDEENDKTSDGDENQEQKGDSQIDELQNVSESKNEESDLSQQDLSKSEEIAKLIHMALKANQKQEQVSNLSDCENSCSFNGVCYKQECYCKPGFTGEDCSAYKISQLHKGIKAIKLVFYIPIFLIIGIIIGYYYIKQAQSEQEEQEFGEIEDYKEEQKRQSILALNMNQNSDNKKLIYIEDNNDEEDSVSFIKERVSNSEVSDISEHTHKEQEVKSLQQIQKQNSQESPEINQKNSNQQSVILGQKESSIQPSQQNEKQSNIFIRNPNKQSVEDPFSNN</sequence>
<dbReference type="GeneID" id="7829784"/>
<keyword evidence="6" id="KW-0812">Transmembrane</keyword>
<dbReference type="PROSITE" id="PS01186">
    <property type="entry name" value="EGF_2"/>
    <property type="match status" value="5"/>
</dbReference>
<dbReference type="InterPro" id="IPR000742">
    <property type="entry name" value="EGF"/>
</dbReference>
<dbReference type="SUPFAM" id="SSF117281">
    <property type="entry name" value="Kelch motif"/>
    <property type="match status" value="1"/>
</dbReference>
<dbReference type="Gene3D" id="2.10.25.10">
    <property type="entry name" value="Laminin"/>
    <property type="match status" value="4"/>
</dbReference>
<dbReference type="FunFam" id="2.10.25.10:FF:000001">
    <property type="entry name" value="Tenascin C"/>
    <property type="match status" value="1"/>
</dbReference>
<feature type="compositionally biased region" description="Polar residues" evidence="5">
    <location>
        <begin position="737"/>
        <end position="762"/>
    </location>
</feature>
<evidence type="ECO:0000313" key="9">
    <source>
        <dbReference type="EMBL" id="EAR97991.2"/>
    </source>
</evidence>
<feature type="disulfide bond" evidence="4">
    <location>
        <begin position="643"/>
        <end position="653"/>
    </location>
</feature>
<dbReference type="PROSITE" id="PS00022">
    <property type="entry name" value="EGF_1"/>
    <property type="match status" value="4"/>
</dbReference>
<keyword evidence="6" id="KW-0472">Membrane</keyword>
<feature type="compositionally biased region" description="Basic and acidic residues" evidence="5">
    <location>
        <begin position="986"/>
        <end position="996"/>
    </location>
</feature>
<keyword evidence="2" id="KW-0677">Repeat</keyword>
<feature type="compositionally biased region" description="Acidic residues" evidence="5">
    <location>
        <begin position="88"/>
        <end position="108"/>
    </location>
</feature>
<feature type="chain" id="PRO_5003712411" evidence="7">
    <location>
        <begin position="22"/>
        <end position="1061"/>
    </location>
</feature>
<feature type="region of interest" description="Disordered" evidence="5">
    <location>
        <begin position="982"/>
        <end position="1061"/>
    </location>
</feature>
<organism evidence="9 10">
    <name type="scientific">Tetrahymena thermophila (strain SB210)</name>
    <dbReference type="NCBI Taxonomy" id="312017"/>
    <lineage>
        <taxon>Eukaryota</taxon>
        <taxon>Sar</taxon>
        <taxon>Alveolata</taxon>
        <taxon>Ciliophora</taxon>
        <taxon>Intramacronucleata</taxon>
        <taxon>Oligohymenophorea</taxon>
        <taxon>Hymenostomatida</taxon>
        <taxon>Tetrahymenina</taxon>
        <taxon>Tetrahymenidae</taxon>
        <taxon>Tetrahymena</taxon>
    </lineage>
</organism>
<accession>I7MEX6</accession>
<feature type="region of interest" description="Disordered" evidence="5">
    <location>
        <begin position="84"/>
        <end position="152"/>
    </location>
</feature>
<evidence type="ECO:0000256" key="7">
    <source>
        <dbReference type="SAM" id="SignalP"/>
    </source>
</evidence>
<evidence type="ECO:0000256" key="1">
    <source>
        <dbReference type="ARBA" id="ARBA00022441"/>
    </source>
</evidence>
<evidence type="ECO:0000256" key="4">
    <source>
        <dbReference type="PROSITE-ProRule" id="PRU00076"/>
    </source>
</evidence>
<dbReference type="RefSeq" id="XP_001018236.2">
    <property type="nucleotide sequence ID" value="XM_001018236.2"/>
</dbReference>
<keyword evidence="6" id="KW-1133">Transmembrane helix</keyword>
<feature type="domain" description="EGF-like" evidence="8">
    <location>
        <begin position="639"/>
        <end position="672"/>
    </location>
</feature>
<evidence type="ECO:0000313" key="10">
    <source>
        <dbReference type="Proteomes" id="UP000009168"/>
    </source>
</evidence>
<dbReference type="OrthoDB" id="310806at2759"/>
<feature type="domain" description="EGF-like" evidence="8">
    <location>
        <begin position="563"/>
        <end position="595"/>
    </location>
</feature>
<feature type="compositionally biased region" description="Basic and acidic residues" evidence="5">
    <location>
        <begin position="698"/>
        <end position="720"/>
    </location>
</feature>
<feature type="compositionally biased region" description="Basic and acidic residues" evidence="5">
    <location>
        <begin position="788"/>
        <end position="803"/>
    </location>
</feature>
<dbReference type="InParanoid" id="I7MEX6"/>
<feature type="transmembrane region" description="Helical" evidence="6">
    <location>
        <begin position="898"/>
        <end position="917"/>
    </location>
</feature>
<dbReference type="KEGG" id="tet:TTHERM_00283800"/>
<reference evidence="10" key="1">
    <citation type="journal article" date="2006" name="PLoS Biol.">
        <title>Macronuclear genome sequence of the ciliate Tetrahymena thermophila, a model eukaryote.</title>
        <authorList>
            <person name="Eisen J.A."/>
            <person name="Coyne R.S."/>
            <person name="Wu M."/>
            <person name="Wu D."/>
            <person name="Thiagarajan M."/>
            <person name="Wortman J.R."/>
            <person name="Badger J.H."/>
            <person name="Ren Q."/>
            <person name="Amedeo P."/>
            <person name="Jones K.M."/>
            <person name="Tallon L.J."/>
            <person name="Delcher A.L."/>
            <person name="Salzberg S.L."/>
            <person name="Silva J.C."/>
            <person name="Haas B.J."/>
            <person name="Majoros W.H."/>
            <person name="Farzad M."/>
            <person name="Carlton J.M."/>
            <person name="Smith R.K. Jr."/>
            <person name="Garg J."/>
            <person name="Pearlman R.E."/>
            <person name="Karrer K.M."/>
            <person name="Sun L."/>
            <person name="Manning G."/>
            <person name="Elde N.C."/>
            <person name="Turkewitz A.P."/>
            <person name="Asai D.J."/>
            <person name="Wilkes D.E."/>
            <person name="Wang Y."/>
            <person name="Cai H."/>
            <person name="Collins K."/>
            <person name="Stewart B.A."/>
            <person name="Lee S.R."/>
            <person name="Wilamowska K."/>
            <person name="Weinberg Z."/>
            <person name="Ruzzo W.L."/>
            <person name="Wloga D."/>
            <person name="Gaertig J."/>
            <person name="Frankel J."/>
            <person name="Tsao C.-C."/>
            <person name="Gorovsky M.A."/>
            <person name="Keeling P.J."/>
            <person name="Waller R.F."/>
            <person name="Patron N.J."/>
            <person name="Cherry J.M."/>
            <person name="Stover N.A."/>
            <person name="Krieger C.J."/>
            <person name="del Toro C."/>
            <person name="Ryder H.F."/>
            <person name="Williamson S.C."/>
            <person name="Barbeau R.A."/>
            <person name="Hamilton E.P."/>
            <person name="Orias E."/>
        </authorList>
    </citation>
    <scope>NUCLEOTIDE SEQUENCE [LARGE SCALE GENOMIC DNA]</scope>
    <source>
        <strain evidence="10">SB210</strain>
    </source>
</reference>
<dbReference type="STRING" id="312017.I7MEX6"/>
<feature type="signal peptide" evidence="7">
    <location>
        <begin position="1"/>
        <end position="21"/>
    </location>
</feature>
<dbReference type="SMART" id="SM00181">
    <property type="entry name" value="EGF"/>
    <property type="match status" value="5"/>
</dbReference>
<feature type="compositionally biased region" description="Polar residues" evidence="5">
    <location>
        <begin position="771"/>
        <end position="780"/>
    </location>
</feature>